<organism evidence="1 2">
    <name type="scientific">Trifolium medium</name>
    <dbReference type="NCBI Taxonomy" id="97028"/>
    <lineage>
        <taxon>Eukaryota</taxon>
        <taxon>Viridiplantae</taxon>
        <taxon>Streptophyta</taxon>
        <taxon>Embryophyta</taxon>
        <taxon>Tracheophyta</taxon>
        <taxon>Spermatophyta</taxon>
        <taxon>Magnoliopsida</taxon>
        <taxon>eudicotyledons</taxon>
        <taxon>Gunneridae</taxon>
        <taxon>Pentapetalae</taxon>
        <taxon>rosids</taxon>
        <taxon>fabids</taxon>
        <taxon>Fabales</taxon>
        <taxon>Fabaceae</taxon>
        <taxon>Papilionoideae</taxon>
        <taxon>50 kb inversion clade</taxon>
        <taxon>NPAAA clade</taxon>
        <taxon>Hologalegina</taxon>
        <taxon>IRL clade</taxon>
        <taxon>Trifolieae</taxon>
        <taxon>Trifolium</taxon>
    </lineage>
</organism>
<reference evidence="1 2" key="1">
    <citation type="journal article" date="2018" name="Front. Plant Sci.">
        <title>Red Clover (Trifolium pratense) and Zigzag Clover (T. medium) - A Picture of Genomic Similarities and Differences.</title>
        <authorList>
            <person name="Dluhosova J."/>
            <person name="Istvanek J."/>
            <person name="Nedelnik J."/>
            <person name="Repkova J."/>
        </authorList>
    </citation>
    <scope>NUCLEOTIDE SEQUENCE [LARGE SCALE GENOMIC DNA]</scope>
    <source>
        <strain evidence="2">cv. 10/8</strain>
        <tissue evidence="1">Leaf</tissue>
    </source>
</reference>
<protein>
    <submittedName>
        <fullName evidence="1">Uncharacterized protein</fullName>
    </submittedName>
</protein>
<sequence>MLNEAEAAGKNARAECARLDSKVATKVLFLERGTSINPFENKNK</sequence>
<feature type="non-terminal residue" evidence="1">
    <location>
        <position position="44"/>
    </location>
</feature>
<comment type="caution">
    <text evidence="1">The sequence shown here is derived from an EMBL/GenBank/DDBJ whole genome shotgun (WGS) entry which is preliminary data.</text>
</comment>
<evidence type="ECO:0000313" key="2">
    <source>
        <dbReference type="Proteomes" id="UP000265520"/>
    </source>
</evidence>
<accession>A0A392UGX3</accession>
<proteinExistence type="predicted"/>
<dbReference type="EMBL" id="LXQA010825720">
    <property type="protein sequence ID" value="MCI72811.1"/>
    <property type="molecule type" value="Genomic_DNA"/>
</dbReference>
<dbReference type="AlphaFoldDB" id="A0A392UGX3"/>
<dbReference type="Proteomes" id="UP000265520">
    <property type="component" value="Unassembled WGS sequence"/>
</dbReference>
<evidence type="ECO:0000313" key="1">
    <source>
        <dbReference type="EMBL" id="MCI72811.1"/>
    </source>
</evidence>
<keyword evidence="2" id="KW-1185">Reference proteome</keyword>
<name>A0A392UGX3_9FABA</name>